<keyword evidence="1" id="KW-0413">Isomerase</keyword>
<dbReference type="PANTHER" id="PTHR37950:SF1">
    <property type="entry name" value="4-HYDROXYPHENYLACETATE CATABOLISM PROTEIN"/>
    <property type="match status" value="1"/>
</dbReference>
<evidence type="ECO:0000313" key="2">
    <source>
        <dbReference type="Proteomes" id="UP001597101"/>
    </source>
</evidence>
<dbReference type="InterPro" id="IPR004220">
    <property type="entry name" value="5-COMe_2-OHmuconate_Isoase"/>
</dbReference>
<dbReference type="Proteomes" id="UP001597101">
    <property type="component" value="Unassembled WGS sequence"/>
</dbReference>
<dbReference type="InterPro" id="IPR014347">
    <property type="entry name" value="Tautomerase/MIF_sf"/>
</dbReference>
<comment type="caution">
    <text evidence="1">The sequence shown here is derived from an EMBL/GenBank/DDBJ whole genome shotgun (WGS) entry which is preliminary data.</text>
</comment>
<gene>
    <name evidence="1" type="ORF">ACFQ14_08285</name>
</gene>
<keyword evidence="2" id="KW-1185">Reference proteome</keyword>
<dbReference type="Pfam" id="PF02962">
    <property type="entry name" value="CHMI"/>
    <property type="match status" value="1"/>
</dbReference>
<dbReference type="RefSeq" id="WP_377212256.1">
    <property type="nucleotide sequence ID" value="NZ_JBHTJV010000005.1"/>
</dbReference>
<reference evidence="2" key="1">
    <citation type="journal article" date="2019" name="Int. J. Syst. Evol. Microbiol.">
        <title>The Global Catalogue of Microorganisms (GCM) 10K type strain sequencing project: providing services to taxonomists for standard genome sequencing and annotation.</title>
        <authorList>
            <consortium name="The Broad Institute Genomics Platform"/>
            <consortium name="The Broad Institute Genome Sequencing Center for Infectious Disease"/>
            <person name="Wu L."/>
            <person name="Ma J."/>
        </authorList>
    </citation>
    <scope>NUCLEOTIDE SEQUENCE [LARGE SCALE GENOMIC DNA]</scope>
    <source>
        <strain evidence="2">CCUG 60023</strain>
    </source>
</reference>
<accession>A0ABW3FD44</accession>
<organism evidence="1 2">
    <name type="scientific">Pseudahrensia aquimaris</name>
    <dbReference type="NCBI Taxonomy" id="744461"/>
    <lineage>
        <taxon>Bacteria</taxon>
        <taxon>Pseudomonadati</taxon>
        <taxon>Pseudomonadota</taxon>
        <taxon>Alphaproteobacteria</taxon>
        <taxon>Hyphomicrobiales</taxon>
        <taxon>Ahrensiaceae</taxon>
        <taxon>Pseudahrensia</taxon>
    </lineage>
</organism>
<dbReference type="PANTHER" id="PTHR37950">
    <property type="entry name" value="4-HYDROXYPHENYLACETATE CATABOLISM PROTEIN"/>
    <property type="match status" value="1"/>
</dbReference>
<dbReference type="SUPFAM" id="SSF55331">
    <property type="entry name" value="Tautomerase/MIF"/>
    <property type="match status" value="1"/>
</dbReference>
<evidence type="ECO:0000313" key="1">
    <source>
        <dbReference type="EMBL" id="MFD0916401.1"/>
    </source>
</evidence>
<dbReference type="Gene3D" id="3.30.429.10">
    <property type="entry name" value="Macrophage Migration Inhibitory Factor"/>
    <property type="match status" value="1"/>
</dbReference>
<dbReference type="EMBL" id="JBHTJV010000005">
    <property type="protein sequence ID" value="MFD0916401.1"/>
    <property type="molecule type" value="Genomic_DNA"/>
</dbReference>
<dbReference type="CDD" id="cd00580">
    <property type="entry name" value="CHMI"/>
    <property type="match status" value="1"/>
</dbReference>
<dbReference type="GO" id="GO:0016853">
    <property type="term" value="F:isomerase activity"/>
    <property type="evidence" value="ECO:0007669"/>
    <property type="project" value="UniProtKB-KW"/>
</dbReference>
<protein>
    <submittedName>
        <fullName evidence="1">5-carboxymethyl-2-hydroxymuconate isomerase</fullName>
    </submittedName>
</protein>
<proteinExistence type="predicted"/>
<name>A0ABW3FD44_9HYPH</name>
<sequence>MPHFIVEHSANLSERHDLKELAKVIHAAAVETGIFPLVGIRVRLYEAKIYEIADGHEENAFLAIVARIGAGRTIEARKAAAKSIFRAVCDFLGDDLNSGHLMVSFDMDENDPDVSFKKNSVRTRLAH</sequence>